<dbReference type="EMBL" id="CP007174">
    <property type="protein sequence ID" value="AIF82216.1"/>
    <property type="molecule type" value="Genomic_DNA"/>
</dbReference>
<reference evidence="1 2" key="1">
    <citation type="journal article" date="2014" name="PLoS ONE">
        <title>Genome Sequence of Candidatus Nitrososphaera evergladensis from Group I.1b Enriched from Everglades Soil Reveals Novel Genomic Features of the Ammonia-Oxidizing Archaea.</title>
        <authorList>
            <person name="Zhalnina K.V."/>
            <person name="Dias R."/>
            <person name="Leonard M.T."/>
            <person name="Dorr de Quadros P."/>
            <person name="Camargo F.A."/>
            <person name="Drew J.C."/>
            <person name="Farmerie W.G."/>
            <person name="Daroub S.H."/>
            <person name="Triplett E.W."/>
        </authorList>
    </citation>
    <scope>NUCLEOTIDE SEQUENCE [LARGE SCALE GENOMIC DNA]</scope>
    <source>
        <strain evidence="1 2">SR1</strain>
    </source>
</reference>
<evidence type="ECO:0000313" key="2">
    <source>
        <dbReference type="Proteomes" id="UP000028194"/>
    </source>
</evidence>
<proteinExistence type="predicted"/>
<evidence type="ECO:0000313" key="1">
    <source>
        <dbReference type="EMBL" id="AIF82216.1"/>
    </source>
</evidence>
<name>A0A075MLC9_9ARCH</name>
<accession>A0A075MLC9</accession>
<dbReference type="AlphaFoldDB" id="A0A075MLC9"/>
<sequence>MLRIIARIYRELQGVEAAPLGEEGADRAGFSIIFKVQRTFSMV</sequence>
<organism evidence="1 2">
    <name type="scientific">Candidatus Nitrososphaera evergladensis SR1</name>
    <dbReference type="NCBI Taxonomy" id="1459636"/>
    <lineage>
        <taxon>Archaea</taxon>
        <taxon>Nitrososphaerota</taxon>
        <taxon>Nitrososphaeria</taxon>
        <taxon>Nitrososphaerales</taxon>
        <taxon>Nitrososphaeraceae</taxon>
        <taxon>Nitrososphaera</taxon>
    </lineage>
</organism>
<gene>
    <name evidence="1" type="ORF">NTE_00134</name>
</gene>
<dbReference type="STRING" id="1459636.NTE_00134"/>
<dbReference type="KEGG" id="nev:NTE_00134"/>
<keyword evidence="2" id="KW-1185">Reference proteome</keyword>
<protein>
    <submittedName>
        <fullName evidence="1">Uncharacterized protein</fullName>
    </submittedName>
</protein>
<dbReference type="HOGENOM" id="CLU_3227625_0_0_2"/>
<dbReference type="Proteomes" id="UP000028194">
    <property type="component" value="Chromosome"/>
</dbReference>